<keyword evidence="2" id="KW-0863">Zinc-finger</keyword>
<feature type="domain" description="Helicase ATP-binding" evidence="4">
    <location>
        <begin position="719"/>
        <end position="876"/>
    </location>
</feature>
<feature type="domain" description="SWIM-type" evidence="3">
    <location>
        <begin position="116"/>
        <end position="147"/>
    </location>
</feature>
<dbReference type="Gene3D" id="3.40.50.300">
    <property type="entry name" value="P-loop containing nucleotide triphosphate hydrolases"/>
    <property type="match status" value="1"/>
</dbReference>
<keyword evidence="1" id="KW-0378">Hydrolase</keyword>
<proteinExistence type="predicted"/>
<dbReference type="RefSeq" id="WP_309937355.1">
    <property type="nucleotide sequence ID" value="NZ_AP025305.1"/>
</dbReference>
<accession>A0AAE4BRF3</accession>
<evidence type="ECO:0000256" key="1">
    <source>
        <dbReference type="ARBA" id="ARBA00022801"/>
    </source>
</evidence>
<dbReference type="PROSITE" id="PS51194">
    <property type="entry name" value="HELICASE_CTER"/>
    <property type="match status" value="1"/>
</dbReference>
<dbReference type="InterPro" id="IPR001650">
    <property type="entry name" value="Helicase_C-like"/>
</dbReference>
<keyword evidence="6" id="KW-0547">Nucleotide-binding</keyword>
<dbReference type="Proteomes" id="UP001185092">
    <property type="component" value="Unassembled WGS sequence"/>
</dbReference>
<dbReference type="CDD" id="cd18793">
    <property type="entry name" value="SF2_C_SNF"/>
    <property type="match status" value="1"/>
</dbReference>
<dbReference type="GO" id="GO:0004386">
    <property type="term" value="F:helicase activity"/>
    <property type="evidence" value="ECO:0007669"/>
    <property type="project" value="UniProtKB-KW"/>
</dbReference>
<dbReference type="InterPro" id="IPR027417">
    <property type="entry name" value="P-loop_NTPase"/>
</dbReference>
<dbReference type="PROSITE" id="PS50966">
    <property type="entry name" value="ZF_SWIM"/>
    <property type="match status" value="1"/>
</dbReference>
<sequence>MAIGRGNNSNTWWGERWLKSLSEIDYSNRLPRGKTYANKGAVYALEINGNEIHADVSGSFRNSYKVRITVPQLEREQKLALVDAVVNDDLVLAKLMNMQMPKELEQVCKNHGVALFPSRWDDLKMKCSCPDHAVPCKHLAAVIYKLSEEINRNPFLILKLKGLDLPKSLKQQGIEMESFQGHFFELKKHMEELSIRGESYYFDKNVFEEIDFSNLVSVQERMFAILNDKPLFYSKDFKSVLKKAYNATGKSYKNFHKSIQEQETPAFWHKAEALQIIVKPNNKLAWYYQIEGEYVPLPQTYQSPKMIQSLILSQDASKMSHWLKEWKVLYALSLYVSRILLEKTFVPQVEKIGNKFHCRWIPLLMDKASRNIFENMSKLLPPDLLLLQQESGFERIKAEEQLNILVDWYVGGWVRENAFDLRGSGIDTDQLVFDAFFEEEPVGFDEELSSSVPDAIHLWLQKLFITEKELVPVFWFDERSDGDFSMKLKVKERKSGFVSAFDELLKKHRNKKAKLGLFKDLNLVSEYFPKINKFLSSEKKNLLFPIESFENFLFDILPTIRLLGIEVILPKSIQRMMVPTLTMEVQKHPDASPAKLNIMELLNFEWRISIGEDTFLTEDDFRAMVKGKKGLIRFKDMYVHLQADEVNKLLRKLDNPPKLGANEVLQAAFSESYEGCDIVLSDEAKELLEQFTQDYEVETAENLQAVLRPYQERGYAWLYKNARLGLGSILADDMGLGKTLQTISALAKFKEDGLLSTGKVLIIVPTSLMTNWDKEIARFAPMLEVKIYHGPGRKLEGDYDCLVTTYGMARTDLSKLKKKDWYALIIDEAQNIKNASTAQTKAVKSIPASVKIALSGTPVENRLSEYWSIMDFANKGYLGTVKKFVDHYAKPIQEVHDHDVLERFKKMTSPFLLRRLKTDKTIITDLPDKIEQNVYCALTEEQASIYQATVEKAMKAIGGADEGIEKKGMVLSMITSLKQVCNHPAQFLKGKMNKPEYSGKTDQLFAVLDSVFETEEKVLIFTQYTEMGNMLQNWIDERYHTHSQFLHGGLSRKERDHMVDRFQNDPDCRVFVLSLKAAGTGLNLTQASHVVHYDLWWNPAVEAQATDRAYRIGQKRNVMVHRLICQGTFEEKIDEMIRTKRKLSDLTVAAGEKWIGDMSDSDLNELVSYSSQ</sequence>
<keyword evidence="6" id="KW-0347">Helicase</keyword>
<dbReference type="Pfam" id="PF04434">
    <property type="entry name" value="SWIM"/>
    <property type="match status" value="1"/>
</dbReference>
<keyword evidence="2" id="KW-0862">Zinc</keyword>
<keyword evidence="2" id="KW-0479">Metal-binding</keyword>
<protein>
    <submittedName>
        <fullName evidence="6">Zn finger protein/superfamily II DNA or RNA helicase</fullName>
    </submittedName>
</protein>
<organism evidence="6 7">
    <name type="scientific">Aureibacter tunicatorum</name>
    <dbReference type="NCBI Taxonomy" id="866807"/>
    <lineage>
        <taxon>Bacteria</taxon>
        <taxon>Pseudomonadati</taxon>
        <taxon>Bacteroidota</taxon>
        <taxon>Cytophagia</taxon>
        <taxon>Cytophagales</taxon>
        <taxon>Persicobacteraceae</taxon>
        <taxon>Aureibacter</taxon>
    </lineage>
</organism>
<dbReference type="GO" id="GO:0015616">
    <property type="term" value="F:DNA translocase activity"/>
    <property type="evidence" value="ECO:0007669"/>
    <property type="project" value="TreeGrafter"/>
</dbReference>
<reference evidence="6" key="1">
    <citation type="submission" date="2023-07" db="EMBL/GenBank/DDBJ databases">
        <title>Genomic Encyclopedia of Type Strains, Phase IV (KMG-IV): sequencing the most valuable type-strain genomes for metagenomic binning, comparative biology and taxonomic classification.</title>
        <authorList>
            <person name="Goeker M."/>
        </authorList>
    </citation>
    <scope>NUCLEOTIDE SEQUENCE</scope>
    <source>
        <strain evidence="6">DSM 26174</strain>
    </source>
</reference>
<dbReference type="PANTHER" id="PTHR45629:SF7">
    <property type="entry name" value="DNA EXCISION REPAIR PROTEIN ERCC-6-RELATED"/>
    <property type="match status" value="1"/>
</dbReference>
<evidence type="ECO:0000256" key="2">
    <source>
        <dbReference type="PROSITE-ProRule" id="PRU00325"/>
    </source>
</evidence>
<evidence type="ECO:0000313" key="7">
    <source>
        <dbReference type="Proteomes" id="UP001185092"/>
    </source>
</evidence>
<dbReference type="InterPro" id="IPR038718">
    <property type="entry name" value="SNF2-like_sf"/>
</dbReference>
<dbReference type="SMART" id="SM00487">
    <property type="entry name" value="DEXDc"/>
    <property type="match status" value="1"/>
</dbReference>
<dbReference type="EMBL" id="JAVDQD010000001">
    <property type="protein sequence ID" value="MDR6237883.1"/>
    <property type="molecule type" value="Genomic_DNA"/>
</dbReference>
<dbReference type="Pfam" id="PF00176">
    <property type="entry name" value="SNF2-rel_dom"/>
    <property type="match status" value="1"/>
</dbReference>
<dbReference type="PANTHER" id="PTHR45629">
    <property type="entry name" value="SNF2/RAD54 FAMILY MEMBER"/>
    <property type="match status" value="1"/>
</dbReference>
<dbReference type="Gene3D" id="3.40.50.10810">
    <property type="entry name" value="Tandem AAA-ATPase domain"/>
    <property type="match status" value="1"/>
</dbReference>
<dbReference type="Pfam" id="PF00271">
    <property type="entry name" value="Helicase_C"/>
    <property type="match status" value="1"/>
</dbReference>
<dbReference type="InterPro" id="IPR022138">
    <property type="entry name" value="DUF3670"/>
</dbReference>
<dbReference type="Pfam" id="PF12419">
    <property type="entry name" value="DUF3670"/>
    <property type="match status" value="1"/>
</dbReference>
<dbReference type="AlphaFoldDB" id="A0AAE4BRF3"/>
<comment type="caution">
    <text evidence="6">The sequence shown here is derived from an EMBL/GenBank/DDBJ whole genome shotgun (WGS) entry which is preliminary data.</text>
</comment>
<feature type="domain" description="Helicase C-terminal" evidence="5">
    <location>
        <begin position="1006"/>
        <end position="1152"/>
    </location>
</feature>
<dbReference type="GO" id="GO:0016787">
    <property type="term" value="F:hydrolase activity"/>
    <property type="evidence" value="ECO:0007669"/>
    <property type="project" value="UniProtKB-KW"/>
</dbReference>
<keyword evidence="7" id="KW-1185">Reference proteome</keyword>
<evidence type="ECO:0000259" key="5">
    <source>
        <dbReference type="PROSITE" id="PS51194"/>
    </source>
</evidence>
<dbReference type="GO" id="GO:0005524">
    <property type="term" value="F:ATP binding"/>
    <property type="evidence" value="ECO:0007669"/>
    <property type="project" value="InterPro"/>
</dbReference>
<evidence type="ECO:0000259" key="3">
    <source>
        <dbReference type="PROSITE" id="PS50966"/>
    </source>
</evidence>
<dbReference type="SUPFAM" id="SSF52540">
    <property type="entry name" value="P-loop containing nucleoside triphosphate hydrolases"/>
    <property type="match status" value="2"/>
</dbReference>
<dbReference type="InterPro" id="IPR007527">
    <property type="entry name" value="Znf_SWIM"/>
</dbReference>
<dbReference type="PROSITE" id="PS51192">
    <property type="entry name" value="HELICASE_ATP_BIND_1"/>
    <property type="match status" value="1"/>
</dbReference>
<dbReference type="FunFam" id="3.40.50.300:FF:000533">
    <property type="entry name" value="Helicase, Snf2 family"/>
    <property type="match status" value="1"/>
</dbReference>
<evidence type="ECO:0000313" key="6">
    <source>
        <dbReference type="EMBL" id="MDR6237883.1"/>
    </source>
</evidence>
<gene>
    <name evidence="6" type="ORF">HNQ88_000859</name>
</gene>
<dbReference type="InterPro" id="IPR050496">
    <property type="entry name" value="SNF2_RAD54_helicase_repair"/>
</dbReference>
<dbReference type="SMART" id="SM00490">
    <property type="entry name" value="HELICc"/>
    <property type="match status" value="1"/>
</dbReference>
<keyword evidence="6" id="KW-0067">ATP-binding</keyword>
<dbReference type="CDD" id="cd18012">
    <property type="entry name" value="DEXQc_arch_SWI2_SNF2"/>
    <property type="match status" value="1"/>
</dbReference>
<dbReference type="InterPro" id="IPR049730">
    <property type="entry name" value="SNF2/RAD54-like_C"/>
</dbReference>
<evidence type="ECO:0000259" key="4">
    <source>
        <dbReference type="PROSITE" id="PS51192"/>
    </source>
</evidence>
<dbReference type="GO" id="GO:0008270">
    <property type="term" value="F:zinc ion binding"/>
    <property type="evidence" value="ECO:0007669"/>
    <property type="project" value="UniProtKB-KW"/>
</dbReference>
<dbReference type="InterPro" id="IPR014001">
    <property type="entry name" value="Helicase_ATP-bd"/>
</dbReference>
<name>A0AAE4BRF3_9BACT</name>
<dbReference type="InterPro" id="IPR000330">
    <property type="entry name" value="SNF2_N"/>
</dbReference>